<feature type="domain" description="Nucleoside transporter/FeoB GTPase Gate" evidence="2">
    <location>
        <begin position="68"/>
        <end position="143"/>
    </location>
</feature>
<feature type="transmembrane region" description="Helical" evidence="1">
    <location>
        <begin position="333"/>
        <end position="350"/>
    </location>
</feature>
<evidence type="ECO:0000313" key="3">
    <source>
        <dbReference type="EMBL" id="OUP51452.1"/>
    </source>
</evidence>
<evidence type="ECO:0000259" key="2">
    <source>
        <dbReference type="Pfam" id="PF07670"/>
    </source>
</evidence>
<name>A0A1Y4LBN7_9FIRM</name>
<evidence type="ECO:0000313" key="4">
    <source>
        <dbReference type="Proteomes" id="UP000195897"/>
    </source>
</evidence>
<keyword evidence="1" id="KW-0472">Membrane</keyword>
<feature type="transmembrane region" description="Helical" evidence="1">
    <location>
        <begin position="175"/>
        <end position="194"/>
    </location>
</feature>
<dbReference type="Pfam" id="PF07670">
    <property type="entry name" value="Gate"/>
    <property type="match status" value="1"/>
</dbReference>
<protein>
    <recommendedName>
        <fullName evidence="2">Nucleoside transporter/FeoB GTPase Gate domain-containing protein</fullName>
    </recommendedName>
</protein>
<keyword evidence="1" id="KW-1133">Transmembrane helix</keyword>
<dbReference type="InterPro" id="IPR011642">
    <property type="entry name" value="Gate_dom"/>
</dbReference>
<accession>A0A1Y4LBN7</accession>
<feature type="transmembrane region" description="Helical" evidence="1">
    <location>
        <begin position="65"/>
        <end position="85"/>
    </location>
</feature>
<proteinExistence type="predicted"/>
<dbReference type="Proteomes" id="UP000195897">
    <property type="component" value="Unassembled WGS sequence"/>
</dbReference>
<reference evidence="4" key="1">
    <citation type="submission" date="2017-04" db="EMBL/GenBank/DDBJ databases">
        <title>Function of individual gut microbiota members based on whole genome sequencing of pure cultures obtained from chicken caecum.</title>
        <authorList>
            <person name="Medvecky M."/>
            <person name="Cejkova D."/>
            <person name="Polansky O."/>
            <person name="Karasova D."/>
            <person name="Kubasova T."/>
            <person name="Cizek A."/>
            <person name="Rychlik I."/>
        </authorList>
    </citation>
    <scope>NUCLEOTIDE SEQUENCE [LARGE SCALE GENOMIC DNA]</scope>
    <source>
        <strain evidence="4">An180</strain>
    </source>
</reference>
<keyword evidence="1" id="KW-0812">Transmembrane</keyword>
<feature type="transmembrane region" description="Helical" evidence="1">
    <location>
        <begin position="254"/>
        <end position="276"/>
    </location>
</feature>
<feature type="transmembrane region" description="Helical" evidence="1">
    <location>
        <begin position="296"/>
        <end position="321"/>
    </location>
</feature>
<dbReference type="EMBL" id="NFKK01000022">
    <property type="protein sequence ID" value="OUP51452.1"/>
    <property type="molecule type" value="Genomic_DNA"/>
</dbReference>
<feature type="transmembrane region" description="Helical" evidence="1">
    <location>
        <begin position="356"/>
        <end position="382"/>
    </location>
</feature>
<comment type="caution">
    <text evidence="3">The sequence shown here is derived from an EMBL/GenBank/DDBJ whole genome shotgun (WGS) entry which is preliminary data.</text>
</comment>
<organism evidence="3 4">
    <name type="scientific">Butyricicoccus pullicaecorum</name>
    <dbReference type="NCBI Taxonomy" id="501571"/>
    <lineage>
        <taxon>Bacteria</taxon>
        <taxon>Bacillati</taxon>
        <taxon>Bacillota</taxon>
        <taxon>Clostridia</taxon>
        <taxon>Eubacteriales</taxon>
        <taxon>Butyricicoccaceae</taxon>
        <taxon>Butyricicoccus</taxon>
    </lineage>
</organism>
<dbReference type="AlphaFoldDB" id="A0A1Y4LBN7"/>
<gene>
    <name evidence="3" type="ORF">B5F17_13045</name>
</gene>
<sequence length="393" mass="41058">MQSRYEPRPHGIRWTKPIFSGSVRRVTAMRRLLPYSAAFLAAILFCLVVPHAAAAARGAQEGLDVALATAIPALFPFFVASGLLIRSGAVSVVGKWCAPLIRRVYGLPGEAAGPLVLGLTGGYPIGAQAARELYDAGTLSREEAERLLGFCNNTGPAFLIGVCGAGLCGSVRTGVLLYGIHIAAALLTGLAMTVRESPQAMRHASRAPEPLPFSTCLTQSVQQAGRACLSITAFIMLFSMLRRVLEAAGILEHAAVLCTPLLWFLGAPADAAQPLLVGILEMTSGLVLLPEGAGRALLPAMSFVVGFGGLSVLCQTAAAVNGLSLRRLFYGKVLHGLIAAALTMIVQAILPHPTPVFSAALASLPTHPAAGLLFVSISILCVTSSGKKHRNRL</sequence>
<evidence type="ECO:0000256" key="1">
    <source>
        <dbReference type="SAM" id="Phobius"/>
    </source>
</evidence>